<keyword evidence="3" id="KW-1185">Reference proteome</keyword>
<name>A0A4Y2J2U0_ARAVE</name>
<evidence type="ECO:0000313" key="2">
    <source>
        <dbReference type="EMBL" id="GBM83525.1"/>
    </source>
</evidence>
<protein>
    <submittedName>
        <fullName evidence="1">Uncharacterized protein</fullName>
    </submittedName>
</protein>
<accession>A0A4Y2J2U0</accession>
<evidence type="ECO:0000313" key="1">
    <source>
        <dbReference type="EMBL" id="GBM83492.1"/>
    </source>
</evidence>
<evidence type="ECO:0000313" key="3">
    <source>
        <dbReference type="Proteomes" id="UP000499080"/>
    </source>
</evidence>
<gene>
    <name evidence="1" type="ORF">AVEN_100321_1</name>
    <name evidence="2" type="ORF">AVEN_182206_1</name>
</gene>
<dbReference type="Proteomes" id="UP000499080">
    <property type="component" value="Unassembled WGS sequence"/>
</dbReference>
<organism evidence="1 3">
    <name type="scientific">Araneus ventricosus</name>
    <name type="common">Orbweaver spider</name>
    <name type="synonym">Epeira ventricosa</name>
    <dbReference type="NCBI Taxonomy" id="182803"/>
    <lineage>
        <taxon>Eukaryota</taxon>
        <taxon>Metazoa</taxon>
        <taxon>Ecdysozoa</taxon>
        <taxon>Arthropoda</taxon>
        <taxon>Chelicerata</taxon>
        <taxon>Arachnida</taxon>
        <taxon>Araneae</taxon>
        <taxon>Araneomorphae</taxon>
        <taxon>Entelegynae</taxon>
        <taxon>Araneoidea</taxon>
        <taxon>Araneidae</taxon>
        <taxon>Araneus</taxon>
    </lineage>
</organism>
<comment type="caution">
    <text evidence="1">The sequence shown here is derived from an EMBL/GenBank/DDBJ whole genome shotgun (WGS) entry which is preliminary data.</text>
</comment>
<proteinExistence type="predicted"/>
<sequence length="81" mass="9331">MENRFPECESYGWEESFTGVREEIRLNVLDDSMWRHGLPGKLYKESAWMTEGVGRLGSPWSANVFGVLFAVRASKLFDAER</sequence>
<dbReference type="AlphaFoldDB" id="A0A4Y2J2U0"/>
<dbReference type="EMBL" id="BGPR01108682">
    <property type="protein sequence ID" value="GBM83525.1"/>
    <property type="molecule type" value="Genomic_DNA"/>
</dbReference>
<reference evidence="1 3" key="1">
    <citation type="journal article" date="2019" name="Sci. Rep.">
        <title>Orb-weaving spider Araneus ventricosus genome elucidates the spidroin gene catalogue.</title>
        <authorList>
            <person name="Kono N."/>
            <person name="Nakamura H."/>
            <person name="Ohtoshi R."/>
            <person name="Moran D.A.P."/>
            <person name="Shinohara A."/>
            <person name="Yoshida Y."/>
            <person name="Fujiwara M."/>
            <person name="Mori M."/>
            <person name="Tomita M."/>
            <person name="Arakawa K."/>
        </authorList>
    </citation>
    <scope>NUCLEOTIDE SEQUENCE [LARGE SCALE GENOMIC DNA]</scope>
</reference>
<dbReference type="EMBL" id="BGPR01108669">
    <property type="protein sequence ID" value="GBM83492.1"/>
    <property type="molecule type" value="Genomic_DNA"/>
</dbReference>